<dbReference type="GO" id="GO:0005737">
    <property type="term" value="C:cytoplasm"/>
    <property type="evidence" value="ECO:0007669"/>
    <property type="project" value="TreeGrafter"/>
</dbReference>
<dbReference type="InterPro" id="IPR012677">
    <property type="entry name" value="Nucleotide-bd_a/b_plait_sf"/>
</dbReference>
<reference evidence="6" key="2">
    <citation type="submission" date="2020-06" db="EMBL/GenBank/DDBJ databases">
        <authorList>
            <person name="Sheffer M."/>
        </authorList>
    </citation>
    <scope>NUCLEOTIDE SEQUENCE</scope>
</reference>
<dbReference type="Proteomes" id="UP000807504">
    <property type="component" value="Unassembled WGS sequence"/>
</dbReference>
<dbReference type="GO" id="GO:0005730">
    <property type="term" value="C:nucleolus"/>
    <property type="evidence" value="ECO:0007669"/>
    <property type="project" value="TreeGrafter"/>
</dbReference>
<evidence type="ECO:0000259" key="5">
    <source>
        <dbReference type="Pfam" id="PF03467"/>
    </source>
</evidence>
<feature type="domain" description="UPF3" evidence="5">
    <location>
        <begin position="129"/>
        <end position="268"/>
    </location>
</feature>
<protein>
    <submittedName>
        <fullName evidence="6">Regulator of nonsense transcripts 3B like protein</fullName>
    </submittedName>
</protein>
<keyword evidence="7" id="KW-1185">Reference proteome</keyword>
<evidence type="ECO:0000256" key="1">
    <source>
        <dbReference type="ARBA" id="ARBA00004123"/>
    </source>
</evidence>
<dbReference type="Gene3D" id="3.30.70.330">
    <property type="match status" value="1"/>
</dbReference>
<comment type="similarity">
    <text evidence="2">Belongs to the RENT3 family.</text>
</comment>
<dbReference type="InterPro" id="IPR035979">
    <property type="entry name" value="RBD_domain_sf"/>
</dbReference>
<sequence>MEEETFFIVSCLKMNIQRLKEDEETLLFTMIPRHICQRINENRYDPRIIEDASESEDEEILSSTKWQRVKPLRLLLCKFQKNFPQMITFVEQLMTIPRHISRKIKKNACVPQITEDTSESEEDENILPSSKVVIRHLPPEMTGELFFQLVSPLPAHNYKYFVEASKEFKNMYGTAYINFMNRDDGILFMKQYDGHIFHSSRGAEYKAIVEFAPSAQVPKEHSSNDYICGKIDYDPDYLEFLESLKIKNAEISKEEDEVQKAASRTFDPLVYYLNTMRSQHAARGEFRHPQKYYRKHWRRNY</sequence>
<proteinExistence type="inferred from homology"/>
<evidence type="ECO:0000313" key="7">
    <source>
        <dbReference type="Proteomes" id="UP000807504"/>
    </source>
</evidence>
<reference evidence="6" key="1">
    <citation type="journal article" date="2020" name="bioRxiv">
        <title>Chromosome-level reference genome of the European wasp spider Argiope bruennichi: a resource for studies on range expansion and evolutionary adaptation.</title>
        <authorList>
            <person name="Sheffer M.M."/>
            <person name="Hoppe A."/>
            <person name="Krehenwinkel H."/>
            <person name="Uhl G."/>
            <person name="Kuss A.W."/>
            <person name="Jensen L."/>
            <person name="Jensen C."/>
            <person name="Gillespie R.G."/>
            <person name="Hoff K.J."/>
            <person name="Prost S."/>
        </authorList>
    </citation>
    <scope>NUCLEOTIDE SEQUENCE</scope>
</reference>
<dbReference type="Pfam" id="PF03467">
    <property type="entry name" value="Smg4_UPF3"/>
    <property type="match status" value="1"/>
</dbReference>
<evidence type="ECO:0000313" key="6">
    <source>
        <dbReference type="EMBL" id="KAF8792264.1"/>
    </source>
</evidence>
<accession>A0A8T0FM47</accession>
<evidence type="ECO:0000256" key="3">
    <source>
        <dbReference type="ARBA" id="ARBA00023161"/>
    </source>
</evidence>
<dbReference type="GO" id="GO:0000184">
    <property type="term" value="P:nuclear-transcribed mRNA catabolic process, nonsense-mediated decay"/>
    <property type="evidence" value="ECO:0007669"/>
    <property type="project" value="UniProtKB-KW"/>
</dbReference>
<evidence type="ECO:0000256" key="4">
    <source>
        <dbReference type="ARBA" id="ARBA00023242"/>
    </source>
</evidence>
<comment type="caution">
    <text evidence="6">The sequence shown here is derived from an EMBL/GenBank/DDBJ whole genome shotgun (WGS) entry which is preliminary data.</text>
</comment>
<keyword evidence="3" id="KW-0866">Nonsense-mediated mRNA decay</keyword>
<keyword evidence="4" id="KW-0539">Nucleus</keyword>
<comment type="subcellular location">
    <subcellularLocation>
        <location evidence="1">Nucleus</location>
    </subcellularLocation>
</comment>
<gene>
    <name evidence="6" type="ORF">HNY73_003883</name>
</gene>
<dbReference type="GO" id="GO:0003729">
    <property type="term" value="F:mRNA binding"/>
    <property type="evidence" value="ECO:0007669"/>
    <property type="project" value="TreeGrafter"/>
</dbReference>
<dbReference type="PANTHER" id="PTHR13112:SF0">
    <property type="entry name" value="FI21285P1"/>
    <property type="match status" value="1"/>
</dbReference>
<dbReference type="InterPro" id="IPR005120">
    <property type="entry name" value="UPF3_dom"/>
</dbReference>
<dbReference type="SUPFAM" id="SSF54928">
    <property type="entry name" value="RNA-binding domain, RBD"/>
    <property type="match status" value="1"/>
</dbReference>
<dbReference type="EMBL" id="JABXBU010000003">
    <property type="protein sequence ID" value="KAF8792264.1"/>
    <property type="molecule type" value="Genomic_DNA"/>
</dbReference>
<dbReference type="GO" id="GO:0045727">
    <property type="term" value="P:positive regulation of translation"/>
    <property type="evidence" value="ECO:0007669"/>
    <property type="project" value="TreeGrafter"/>
</dbReference>
<name>A0A8T0FM47_ARGBR</name>
<dbReference type="AlphaFoldDB" id="A0A8T0FM47"/>
<dbReference type="CDD" id="cd12455">
    <property type="entry name" value="RRM_like_Smg4_UPF3"/>
    <property type="match status" value="1"/>
</dbReference>
<evidence type="ECO:0000256" key="2">
    <source>
        <dbReference type="ARBA" id="ARBA00005991"/>
    </source>
</evidence>
<dbReference type="PANTHER" id="PTHR13112">
    <property type="entry name" value="UPF3 REGULATOR OF NONSENSE TRANSCRIPTS-LIKE PROTEIN"/>
    <property type="match status" value="1"/>
</dbReference>
<organism evidence="6 7">
    <name type="scientific">Argiope bruennichi</name>
    <name type="common">Wasp spider</name>
    <name type="synonym">Aranea bruennichi</name>
    <dbReference type="NCBI Taxonomy" id="94029"/>
    <lineage>
        <taxon>Eukaryota</taxon>
        <taxon>Metazoa</taxon>
        <taxon>Ecdysozoa</taxon>
        <taxon>Arthropoda</taxon>
        <taxon>Chelicerata</taxon>
        <taxon>Arachnida</taxon>
        <taxon>Araneae</taxon>
        <taxon>Araneomorphae</taxon>
        <taxon>Entelegynae</taxon>
        <taxon>Araneoidea</taxon>
        <taxon>Araneidae</taxon>
        <taxon>Argiope</taxon>
    </lineage>
</organism>
<dbReference type="InterPro" id="IPR039722">
    <property type="entry name" value="Upf3"/>
</dbReference>